<dbReference type="KEGG" id="sdyn:Mal52_50410"/>
<dbReference type="GO" id="GO:0043138">
    <property type="term" value="F:3'-5' DNA helicase activity"/>
    <property type="evidence" value="ECO:0007669"/>
    <property type="project" value="TreeGrafter"/>
</dbReference>
<dbReference type="PROSITE" id="PS51217">
    <property type="entry name" value="UVRD_HELICASE_CTER"/>
    <property type="match status" value="1"/>
</dbReference>
<reference evidence="12 13" key="1">
    <citation type="submission" date="2019-02" db="EMBL/GenBank/DDBJ databases">
        <title>Deep-cultivation of Planctomycetes and their phenomic and genomic characterization uncovers novel biology.</title>
        <authorList>
            <person name="Wiegand S."/>
            <person name="Jogler M."/>
            <person name="Boedeker C."/>
            <person name="Pinto D."/>
            <person name="Vollmers J."/>
            <person name="Rivas-Marin E."/>
            <person name="Kohn T."/>
            <person name="Peeters S.H."/>
            <person name="Heuer A."/>
            <person name="Rast P."/>
            <person name="Oberbeckmann S."/>
            <person name="Bunk B."/>
            <person name="Jeske O."/>
            <person name="Meyerdierks A."/>
            <person name="Storesund J.E."/>
            <person name="Kallscheuer N."/>
            <person name="Luecker S."/>
            <person name="Lage O.M."/>
            <person name="Pohl T."/>
            <person name="Merkel B.J."/>
            <person name="Hornburger P."/>
            <person name="Mueller R.-W."/>
            <person name="Bruemmer F."/>
            <person name="Labrenz M."/>
            <person name="Spormann A.M."/>
            <person name="Op den Camp H."/>
            <person name="Overmann J."/>
            <person name="Amann R."/>
            <person name="Jetten M.S.M."/>
            <person name="Mascher T."/>
            <person name="Medema M.H."/>
            <person name="Devos D.P."/>
            <person name="Kaster A.-K."/>
            <person name="Ovreas L."/>
            <person name="Rohde M."/>
            <person name="Galperin M.Y."/>
            <person name="Jogler C."/>
        </authorList>
    </citation>
    <scope>NUCLEOTIDE SEQUENCE [LARGE SCALE GENOMIC DNA]</scope>
    <source>
        <strain evidence="12 13">Mal52</strain>
    </source>
</reference>
<evidence type="ECO:0000313" key="13">
    <source>
        <dbReference type="Proteomes" id="UP000319383"/>
    </source>
</evidence>
<dbReference type="RefSeq" id="WP_145379023.1">
    <property type="nucleotide sequence ID" value="NZ_CP036276.1"/>
</dbReference>
<dbReference type="Gene3D" id="3.90.320.10">
    <property type="match status" value="1"/>
</dbReference>
<keyword evidence="9" id="KW-0234">DNA repair</keyword>
<dbReference type="SUPFAM" id="SSF52540">
    <property type="entry name" value="P-loop containing nucleoside triphosphate hydrolases"/>
    <property type="match status" value="1"/>
</dbReference>
<keyword evidence="2" id="KW-0547">Nucleotide-binding</keyword>
<dbReference type="GO" id="GO:0003677">
    <property type="term" value="F:DNA binding"/>
    <property type="evidence" value="ECO:0007669"/>
    <property type="project" value="UniProtKB-KW"/>
</dbReference>
<dbReference type="Gene3D" id="3.40.50.300">
    <property type="entry name" value="P-loop containing nucleotide triphosphate hydrolases"/>
    <property type="match status" value="4"/>
</dbReference>
<dbReference type="InterPro" id="IPR000212">
    <property type="entry name" value="DNA_helicase_UvrD/REP"/>
</dbReference>
<evidence type="ECO:0000259" key="11">
    <source>
        <dbReference type="PROSITE" id="PS51217"/>
    </source>
</evidence>
<name>A0A517ZVM6_9PLAN</name>
<evidence type="ECO:0000256" key="9">
    <source>
        <dbReference type="ARBA" id="ARBA00023204"/>
    </source>
</evidence>
<keyword evidence="1" id="KW-0540">Nuclease</keyword>
<keyword evidence="3" id="KW-0227">DNA damage</keyword>
<accession>A0A517ZVM6</accession>
<evidence type="ECO:0000256" key="2">
    <source>
        <dbReference type="ARBA" id="ARBA00022741"/>
    </source>
</evidence>
<dbReference type="InterPro" id="IPR011604">
    <property type="entry name" value="PDDEXK-like_dom_sf"/>
</dbReference>
<evidence type="ECO:0000256" key="3">
    <source>
        <dbReference type="ARBA" id="ARBA00022763"/>
    </source>
</evidence>
<evidence type="ECO:0000256" key="1">
    <source>
        <dbReference type="ARBA" id="ARBA00022722"/>
    </source>
</evidence>
<protein>
    <recommendedName>
        <fullName evidence="10">DNA 3'-5' helicase II</fullName>
    </recommendedName>
</protein>
<dbReference type="GO" id="GO:0005524">
    <property type="term" value="F:ATP binding"/>
    <property type="evidence" value="ECO:0007669"/>
    <property type="project" value="UniProtKB-KW"/>
</dbReference>
<dbReference type="EMBL" id="CP036276">
    <property type="protein sequence ID" value="QDU46520.1"/>
    <property type="molecule type" value="Genomic_DNA"/>
</dbReference>
<proteinExistence type="predicted"/>
<dbReference type="InterPro" id="IPR027417">
    <property type="entry name" value="P-loop_NTPase"/>
</dbReference>
<dbReference type="AlphaFoldDB" id="A0A517ZVM6"/>
<evidence type="ECO:0000256" key="6">
    <source>
        <dbReference type="ARBA" id="ARBA00022839"/>
    </source>
</evidence>
<sequence>MTAEIQVLTGPASSGKTGRMLGRYRAHLHDAADKLEIGRGLWLTPTHYSAAFIRENLLADDLAACFNPQVFTFSGFADRVLRDSPAAVTPISRMLQRVLVRGIIEKLNADNALRHFSPIAVTTGFIDQVLAFISELKQAEIWPEHFEEVIAGDNPHPRDAELAMIYRVYQQHLLAHELYDGEGRFWSARDQLTQGHWGTFADLDFVVVDGFSDFTKTQYEILQLLAGKVTEMFVTLPLESPLQRADLFAKPLGALKQLELHTNVQRDKCVEIDENCPAAFSQIAAKLFQNPRDVVPCGTAADVSVIEATGQQGEVRAMASQIKTLLAAGTAPMDIVVTFRSMTDYADLLHETFTNAGIPYICKSSESLATSPVIKALMALLQVATEDWPFERLLPLLQNNYFHPDWPEYAEGEATRDVAAQLRRLQLRGGRREILKRIYRAAQPSETDELLSGSKLEKRRVQQQSAAAAGDFLTRLATTLEPLQKQHTRSGWAEILVRIGREMRFDPRTLPALTDEGERDMRARDTDAWQAFENMLYAAAGFDERVHENGHSIDFPRMLTELTDLIHQTELLNRDSAVGKVRVLDATQVRNLDIPILFVGGLTETGFPQRRGDDCFFSEADRRDFNERGLPLQHRTSRTQDEMLLFYGVVTRARQRLILSYPAMNSTGQPLLPSPYLLTLQHLFDEGAVPILRRMELDPVPPISEMLTEADLRVVAVEQALNKDAGPLRSLSELPGHEPLVRNILAAATMADHRFRIHGFTPYEGLIPSAKHQILLGKRYSIAHEFSATELEAYANCPFQYFAGHILNVNTLDAPEVKTDYKQRGNVVHDVLKKLHQQYLAVSTENGDAPPSDEELSAQFDELLQTLLRQHADDPKLMQTLTEIETRLLSEWGEEYARQWAEYSKDSEKNWDEPPQPVRYEVGFGAAPGGDPATDAAETAECLVLGVAHRAVRIRGRIDRIDVGEIAGTPAFNVVDYKTGTSTKFTAKKISEGGLIQLPLYAMAAERLGMVAAGAQPMELGYWFVKETGFKSKLTAGQVNEGEFTASEVWEHLQATLEESIPQMAAGIRRGQFPVYNEDTNCTTNCPFSTTCRVGQIRPLADTLHKTWKLSDQ</sequence>
<keyword evidence="8" id="KW-0238">DNA-binding</keyword>
<keyword evidence="5 12" id="KW-0347">Helicase</keyword>
<organism evidence="12 13">
    <name type="scientific">Symmachiella dynata</name>
    <dbReference type="NCBI Taxonomy" id="2527995"/>
    <lineage>
        <taxon>Bacteria</taxon>
        <taxon>Pseudomonadati</taxon>
        <taxon>Planctomycetota</taxon>
        <taxon>Planctomycetia</taxon>
        <taxon>Planctomycetales</taxon>
        <taxon>Planctomycetaceae</taxon>
        <taxon>Symmachiella</taxon>
    </lineage>
</organism>
<dbReference type="Pfam" id="PF12705">
    <property type="entry name" value="PDDEXK_1"/>
    <property type="match status" value="1"/>
</dbReference>
<dbReference type="PANTHER" id="PTHR11070">
    <property type="entry name" value="UVRD / RECB / PCRA DNA HELICASE FAMILY MEMBER"/>
    <property type="match status" value="1"/>
</dbReference>
<keyword evidence="6" id="KW-0269">Exonuclease</keyword>
<dbReference type="InterPro" id="IPR014017">
    <property type="entry name" value="DNA_helicase_UvrD-like_C"/>
</dbReference>
<dbReference type="GO" id="GO:0000725">
    <property type="term" value="P:recombinational repair"/>
    <property type="evidence" value="ECO:0007669"/>
    <property type="project" value="TreeGrafter"/>
</dbReference>
<dbReference type="InterPro" id="IPR038726">
    <property type="entry name" value="PDDEXK_AddAB-type"/>
</dbReference>
<evidence type="ECO:0000256" key="5">
    <source>
        <dbReference type="ARBA" id="ARBA00022806"/>
    </source>
</evidence>
<dbReference type="GO" id="GO:0004527">
    <property type="term" value="F:exonuclease activity"/>
    <property type="evidence" value="ECO:0007669"/>
    <property type="project" value="UniProtKB-KW"/>
</dbReference>
<keyword evidence="4" id="KW-0378">Hydrolase</keyword>
<evidence type="ECO:0000313" key="12">
    <source>
        <dbReference type="EMBL" id="QDU46520.1"/>
    </source>
</evidence>
<dbReference type="PANTHER" id="PTHR11070:SF2">
    <property type="entry name" value="ATP-DEPENDENT DNA HELICASE SRS2"/>
    <property type="match status" value="1"/>
</dbReference>
<dbReference type="InterPro" id="IPR049035">
    <property type="entry name" value="ADDB_N"/>
</dbReference>
<evidence type="ECO:0000256" key="4">
    <source>
        <dbReference type="ARBA" id="ARBA00022801"/>
    </source>
</evidence>
<dbReference type="Pfam" id="PF21445">
    <property type="entry name" value="ADDB_N"/>
    <property type="match status" value="1"/>
</dbReference>
<evidence type="ECO:0000256" key="10">
    <source>
        <dbReference type="ARBA" id="ARBA00034923"/>
    </source>
</evidence>
<feature type="domain" description="UvrD-like helicase C-terminal" evidence="11">
    <location>
        <begin position="270"/>
        <end position="566"/>
    </location>
</feature>
<keyword evidence="13" id="KW-1185">Reference proteome</keyword>
<gene>
    <name evidence="12" type="ORF">Mal52_50410</name>
</gene>
<evidence type="ECO:0000256" key="8">
    <source>
        <dbReference type="ARBA" id="ARBA00023125"/>
    </source>
</evidence>
<keyword evidence="7" id="KW-0067">ATP-binding</keyword>
<evidence type="ECO:0000256" key="7">
    <source>
        <dbReference type="ARBA" id="ARBA00022840"/>
    </source>
</evidence>
<dbReference type="Pfam" id="PF13361">
    <property type="entry name" value="UvrD_C"/>
    <property type="match status" value="1"/>
</dbReference>
<dbReference type="Proteomes" id="UP000319383">
    <property type="component" value="Chromosome"/>
</dbReference>